<dbReference type="AlphaFoldDB" id="A0A8I6X2T4"/>
<reference evidence="2" key="1">
    <citation type="journal article" date="2012" name="Nature">
        <title>A physical, genetic and functional sequence assembly of the barley genome.</title>
        <authorList>
            <consortium name="The International Barley Genome Sequencing Consortium"/>
            <person name="Mayer K.F."/>
            <person name="Waugh R."/>
            <person name="Brown J.W."/>
            <person name="Schulman A."/>
            <person name="Langridge P."/>
            <person name="Platzer M."/>
            <person name="Fincher G.B."/>
            <person name="Muehlbauer G.J."/>
            <person name="Sato K."/>
            <person name="Close T.J."/>
            <person name="Wise R.P."/>
            <person name="Stein N."/>
        </authorList>
    </citation>
    <scope>NUCLEOTIDE SEQUENCE [LARGE SCALE GENOMIC DNA]</scope>
    <source>
        <strain evidence="2">cv. Morex</strain>
    </source>
</reference>
<dbReference type="EnsemblPlants" id="HORVU.MOREX.r3.2HG0120290.1">
    <property type="protein sequence ID" value="HORVU.MOREX.r3.2HG0120290.1"/>
    <property type="gene ID" value="HORVU.MOREX.r3.2HG0120290"/>
</dbReference>
<keyword evidence="2" id="KW-1185">Reference proteome</keyword>
<evidence type="ECO:0000313" key="1">
    <source>
        <dbReference type="EnsemblPlants" id="HORVU.MOREX.r3.2HG0120290.1"/>
    </source>
</evidence>
<accession>A0A8I6X2T4</accession>
<proteinExistence type="predicted"/>
<dbReference type="Proteomes" id="UP000011116">
    <property type="component" value="Chromosome 2H"/>
</dbReference>
<evidence type="ECO:0000313" key="2">
    <source>
        <dbReference type="Proteomes" id="UP000011116"/>
    </source>
</evidence>
<dbReference type="Gramene" id="HORVU.MOREX.r3.2HG0120290.1">
    <property type="protein sequence ID" value="HORVU.MOREX.r3.2HG0120290.1"/>
    <property type="gene ID" value="HORVU.MOREX.r3.2HG0120290"/>
</dbReference>
<reference evidence="1" key="3">
    <citation type="submission" date="2022-01" db="UniProtKB">
        <authorList>
            <consortium name="EnsemblPlants"/>
        </authorList>
    </citation>
    <scope>IDENTIFICATION</scope>
    <source>
        <strain evidence="1">subsp. vulgare</strain>
    </source>
</reference>
<reference evidence="1" key="2">
    <citation type="submission" date="2020-10" db="EMBL/GenBank/DDBJ databases">
        <authorList>
            <person name="Scholz U."/>
            <person name="Mascher M."/>
            <person name="Fiebig A."/>
        </authorList>
    </citation>
    <scope>NUCLEOTIDE SEQUENCE [LARGE SCALE GENOMIC DNA]</scope>
    <source>
        <strain evidence="1">cv. Morex</strain>
    </source>
</reference>
<protein>
    <submittedName>
        <fullName evidence="1">Uncharacterized protein</fullName>
    </submittedName>
</protein>
<sequence length="175" mass="19334">MASAQKLYGDLNSAIIVLAASIKVPYIIPVSHVEVLERVSLILKDHGFCSGQGIDIGNLCPYENVVSTEELPRKLAPTARIKADTDKPCLENVKAKGKKGPGGWELKLARRSFFPYWRSVLTSQFHVKQDINSLNKSTSHMSTVVGRTLPLKVNYQPKRCFSTAALTLLKVLRNA</sequence>
<name>A0A8I6X2T4_HORVV</name>
<organism evidence="1 2">
    <name type="scientific">Hordeum vulgare subsp. vulgare</name>
    <name type="common">Domesticated barley</name>
    <dbReference type="NCBI Taxonomy" id="112509"/>
    <lineage>
        <taxon>Eukaryota</taxon>
        <taxon>Viridiplantae</taxon>
        <taxon>Streptophyta</taxon>
        <taxon>Embryophyta</taxon>
        <taxon>Tracheophyta</taxon>
        <taxon>Spermatophyta</taxon>
        <taxon>Magnoliopsida</taxon>
        <taxon>Liliopsida</taxon>
        <taxon>Poales</taxon>
        <taxon>Poaceae</taxon>
        <taxon>BOP clade</taxon>
        <taxon>Pooideae</taxon>
        <taxon>Triticodae</taxon>
        <taxon>Triticeae</taxon>
        <taxon>Hordeinae</taxon>
        <taxon>Hordeum</taxon>
    </lineage>
</organism>